<dbReference type="GO" id="GO:0003887">
    <property type="term" value="F:DNA-directed DNA polymerase activity"/>
    <property type="evidence" value="ECO:0007669"/>
    <property type="project" value="UniProtKB-KW"/>
</dbReference>
<dbReference type="Pfam" id="PF02811">
    <property type="entry name" value="PHP"/>
    <property type="match status" value="1"/>
</dbReference>
<comment type="function">
    <text evidence="10">DNA polymerase III is a complex, multichain enzyme responsible for most of the replicative synthesis in bacteria. This DNA polymerase also exhibits 3' to 5' exonuclease activity. The alpha chain is the DNA polymerase.</text>
</comment>
<dbReference type="InterPro" id="IPR003141">
    <property type="entry name" value="Pol/His_phosphatase_N"/>
</dbReference>
<dbReference type="EC" id="2.7.7.7" evidence="3"/>
<evidence type="ECO:0000256" key="12">
    <source>
        <dbReference type="ARBA" id="ARBA00049244"/>
    </source>
</evidence>
<reference evidence="14" key="1">
    <citation type="submission" date="2023-04" db="EMBL/GenBank/DDBJ databases">
        <title>Complete genome sequence of Temperatibacter marinus.</title>
        <authorList>
            <person name="Rong J.-C."/>
            <person name="Yi M.-L."/>
            <person name="Zhao Q."/>
        </authorList>
    </citation>
    <scope>NUCLEOTIDE SEQUENCE</scope>
    <source>
        <strain evidence="14">NBRC 110045</strain>
    </source>
</reference>
<dbReference type="InterPro" id="IPR004805">
    <property type="entry name" value="DnaE2/DnaE/PolC"/>
</dbReference>
<accession>A0AA52HAA4</accession>
<dbReference type="Pfam" id="PF07733">
    <property type="entry name" value="DNA_pol3_alpha"/>
    <property type="match status" value="1"/>
</dbReference>
<dbReference type="Pfam" id="PF14579">
    <property type="entry name" value="HHH_6"/>
    <property type="match status" value="1"/>
</dbReference>
<evidence type="ECO:0000256" key="5">
    <source>
        <dbReference type="ARBA" id="ARBA00022490"/>
    </source>
</evidence>
<keyword evidence="15" id="KW-1185">Reference proteome</keyword>
<dbReference type="Pfam" id="PF17657">
    <property type="entry name" value="DNA_pol3_finger"/>
    <property type="match status" value="1"/>
</dbReference>
<evidence type="ECO:0000256" key="11">
    <source>
        <dbReference type="ARBA" id="ARBA00026073"/>
    </source>
</evidence>
<comment type="catalytic activity">
    <reaction evidence="12">
        <text>DNA(n) + a 2'-deoxyribonucleoside 5'-triphosphate = DNA(n+1) + diphosphate</text>
        <dbReference type="Rhea" id="RHEA:22508"/>
        <dbReference type="Rhea" id="RHEA-COMP:17339"/>
        <dbReference type="Rhea" id="RHEA-COMP:17340"/>
        <dbReference type="ChEBI" id="CHEBI:33019"/>
        <dbReference type="ChEBI" id="CHEBI:61560"/>
        <dbReference type="ChEBI" id="CHEBI:173112"/>
        <dbReference type="EC" id="2.7.7.7"/>
    </reaction>
</comment>
<dbReference type="SUPFAM" id="SSF160975">
    <property type="entry name" value="AF1531-like"/>
    <property type="match status" value="1"/>
</dbReference>
<evidence type="ECO:0000256" key="2">
    <source>
        <dbReference type="ARBA" id="ARBA00009496"/>
    </source>
</evidence>
<proteinExistence type="inferred from homology"/>
<comment type="subunit">
    <text evidence="11">DNA polymerase III contains a core (composed of alpha, epsilon and theta chains) that associates with a tau subunit. This core dimerizes to form the POLIII' complex. PolIII' associates with the gamma complex (composed of gamma, delta, delta', psi and chi chains) and with the beta chain to form the complete DNA polymerase III complex.</text>
</comment>
<organism evidence="14 15">
    <name type="scientific">Temperatibacter marinus</name>
    <dbReference type="NCBI Taxonomy" id="1456591"/>
    <lineage>
        <taxon>Bacteria</taxon>
        <taxon>Pseudomonadati</taxon>
        <taxon>Pseudomonadota</taxon>
        <taxon>Alphaproteobacteria</taxon>
        <taxon>Kordiimonadales</taxon>
        <taxon>Temperatibacteraceae</taxon>
        <taxon>Temperatibacter</taxon>
    </lineage>
</organism>
<dbReference type="Gene3D" id="3.20.20.140">
    <property type="entry name" value="Metal-dependent hydrolases"/>
    <property type="match status" value="1"/>
</dbReference>
<dbReference type="CDD" id="cd04485">
    <property type="entry name" value="DnaE_OBF"/>
    <property type="match status" value="1"/>
</dbReference>
<keyword evidence="9" id="KW-0239">DNA-directed DNA polymerase</keyword>
<name>A0AA52HAA4_9PROT</name>
<dbReference type="Gene3D" id="1.10.150.870">
    <property type="match status" value="1"/>
</dbReference>
<dbReference type="InterPro" id="IPR011708">
    <property type="entry name" value="DNA_pol3_alpha_NTPase_dom"/>
</dbReference>
<dbReference type="InterPro" id="IPR016195">
    <property type="entry name" value="Pol/histidinol_Pase-like"/>
</dbReference>
<dbReference type="PANTHER" id="PTHR32294">
    <property type="entry name" value="DNA POLYMERASE III SUBUNIT ALPHA"/>
    <property type="match status" value="1"/>
</dbReference>
<comment type="similarity">
    <text evidence="2">Belongs to the DNA polymerase type-C family. DnaE subfamily.</text>
</comment>
<dbReference type="GO" id="GO:0005737">
    <property type="term" value="C:cytoplasm"/>
    <property type="evidence" value="ECO:0007669"/>
    <property type="project" value="UniProtKB-SubCell"/>
</dbReference>
<dbReference type="AlphaFoldDB" id="A0AA52HAA4"/>
<evidence type="ECO:0000313" key="14">
    <source>
        <dbReference type="EMBL" id="WND02393.1"/>
    </source>
</evidence>
<dbReference type="Gene3D" id="1.10.10.1600">
    <property type="entry name" value="Bacterial DNA polymerase III alpha subunit, thumb domain"/>
    <property type="match status" value="1"/>
</dbReference>
<dbReference type="CDD" id="cd07433">
    <property type="entry name" value="PHP_PolIIIA_DnaE1"/>
    <property type="match status" value="1"/>
</dbReference>
<evidence type="ECO:0000256" key="9">
    <source>
        <dbReference type="ARBA" id="ARBA00022932"/>
    </source>
</evidence>
<dbReference type="EMBL" id="CP123872">
    <property type="protein sequence ID" value="WND02393.1"/>
    <property type="molecule type" value="Genomic_DNA"/>
</dbReference>
<evidence type="ECO:0000313" key="15">
    <source>
        <dbReference type="Proteomes" id="UP001268683"/>
    </source>
</evidence>
<dbReference type="PANTHER" id="PTHR32294:SF0">
    <property type="entry name" value="DNA POLYMERASE III SUBUNIT ALPHA"/>
    <property type="match status" value="1"/>
</dbReference>
<dbReference type="SMART" id="SM00481">
    <property type="entry name" value="POLIIIAc"/>
    <property type="match status" value="1"/>
</dbReference>
<sequence>MSDTHAQFVHLRVHSAYSLAEGAIHAKDLIKQSLGLGFPAVAMTDTNNMFGAMDFSMAGTGAGVQPIVGVQLSIRNSYLTVDPKARSKPEPDQLVLLSMNREGYGNLMKLVSKAHLESDASEGPQILIEDMQGLSENVICLTGGSKGPVNTLVLKDQRSDASECLDQLKDLFGDRLYVELQRHGLEEEEASEEALLDMAYEKNIPIVATNECFFVGPDMYEAHDALLCIADGAYVDETDRRRVTPEHRLKSAEEMINLFKDLPEAIENTLYISKKCLFKVDPIDPLLPNFTEGQDISEADMLRDEAIKGLRMRLDFKAAQEGLAAGKEEEWEKEYWERLDFELGIINQMGFPGYFLIVADFIQWSKDNNIPVGPGRGSGAGSVVAWVLKITDLDPLRFSLLFERFLNPERVSMPDFDIDFCQDKREQVIKYTQDKYGADKVAQIITFGKLQARAVVKACGRVMQQPYPVTDRLAKLIPNDPGSAMTLAEAVESEERFKAEIEADEQTALVVDRALKLEGFYAHSSTHAAGVVIGDRPLDQLVPLYRDPKSDMPVTQFNMKFVEQAGLVKFDFLGLKTLTVLQRAVEYVAERDIEIDLEALPLDDKKSYELLASGNAAGVFQLESTGMRAVLKGLKPDLFEDIIAVVALYRPGPMANIPTYVERKHGREEVTYKHPMLEDILSETNGIFIYQEQVMELAQKMAGYSLGQADLLRRAMGKKIKEEMDKQVEIFVEGAKERGVTDPVARAIFDEVMAFASYGFNKSHAAAYALVAYHTAYMKANYPVEFMAAIMTLDLGNTDKLAGFKQELQRMEVPLLLPNINKSQVAFVVEKSEETYCEDLDDPRHNLAIRYALGAIKGVGEKAMEAIIEEREKNGAFTDLFDFAERIDPKLMNKRQMERLAAAGAFDCLLDSRSQANAAADVVMRYANMMAAERASNQVSLFGDDASAQVDRPALPVVRNWTPTEELEHERKAVGFYISAHPLDSYEKILERESIISAAEVFSDPGLIGQTVRMAGAILSYRESKSKNTGRKFGALMLSDRTDAFEFLIFEDDLPRTRELVEEGAPLVVNIQIKKKDDEDMVRLGSRGMDSLESVAAQSSSGLEIEVEDQDAIKSIKSVLSRRSGGKGIVKIKVPVEEDKRFAEFKLPHKYKISPELIQAIEAEIGVSSVMEQ</sequence>
<evidence type="ECO:0000256" key="7">
    <source>
        <dbReference type="ARBA" id="ARBA00022695"/>
    </source>
</evidence>
<keyword evidence="6 14" id="KW-0808">Transferase</keyword>
<dbReference type="SUPFAM" id="SSF89550">
    <property type="entry name" value="PHP domain-like"/>
    <property type="match status" value="1"/>
</dbReference>
<dbReference type="InterPro" id="IPR049821">
    <property type="entry name" value="PolIIIA_DnaE1_PHP"/>
</dbReference>
<gene>
    <name evidence="14" type="primary">dnaE</name>
    <name evidence="14" type="ORF">QGN29_12615</name>
</gene>
<evidence type="ECO:0000256" key="3">
    <source>
        <dbReference type="ARBA" id="ARBA00012417"/>
    </source>
</evidence>
<dbReference type="GO" id="GO:0008408">
    <property type="term" value="F:3'-5' exonuclease activity"/>
    <property type="evidence" value="ECO:0007669"/>
    <property type="project" value="InterPro"/>
</dbReference>
<dbReference type="InterPro" id="IPR004013">
    <property type="entry name" value="PHP_dom"/>
</dbReference>
<evidence type="ECO:0000259" key="13">
    <source>
        <dbReference type="SMART" id="SM00481"/>
    </source>
</evidence>
<evidence type="ECO:0000256" key="4">
    <source>
        <dbReference type="ARBA" id="ARBA00019114"/>
    </source>
</evidence>
<dbReference type="Proteomes" id="UP001268683">
    <property type="component" value="Chromosome"/>
</dbReference>
<dbReference type="GO" id="GO:0006260">
    <property type="term" value="P:DNA replication"/>
    <property type="evidence" value="ECO:0007669"/>
    <property type="project" value="UniProtKB-KW"/>
</dbReference>
<evidence type="ECO:0000256" key="10">
    <source>
        <dbReference type="ARBA" id="ARBA00025611"/>
    </source>
</evidence>
<keyword evidence="8" id="KW-0235">DNA replication</keyword>
<dbReference type="InterPro" id="IPR041931">
    <property type="entry name" value="DNA_pol3_alpha_thumb_dom"/>
</dbReference>
<dbReference type="InterPro" id="IPR040982">
    <property type="entry name" value="DNA_pol3_finger"/>
</dbReference>
<dbReference type="NCBIfam" id="TIGR00594">
    <property type="entry name" value="polc"/>
    <property type="match status" value="1"/>
</dbReference>
<dbReference type="RefSeq" id="WP_310798229.1">
    <property type="nucleotide sequence ID" value="NZ_CP123872.1"/>
</dbReference>
<dbReference type="InterPro" id="IPR029460">
    <property type="entry name" value="DNAPol_HHH"/>
</dbReference>
<evidence type="ECO:0000256" key="1">
    <source>
        <dbReference type="ARBA" id="ARBA00004496"/>
    </source>
</evidence>
<keyword evidence="7 14" id="KW-0548">Nucleotidyltransferase</keyword>
<dbReference type="KEGG" id="tmk:QGN29_12615"/>
<evidence type="ECO:0000256" key="6">
    <source>
        <dbReference type="ARBA" id="ARBA00022679"/>
    </source>
</evidence>
<keyword evidence="5" id="KW-0963">Cytoplasm</keyword>
<comment type="subcellular location">
    <subcellularLocation>
        <location evidence="1">Cytoplasm</location>
    </subcellularLocation>
</comment>
<evidence type="ECO:0000256" key="8">
    <source>
        <dbReference type="ARBA" id="ARBA00022705"/>
    </source>
</evidence>
<dbReference type="NCBIfam" id="NF004226">
    <property type="entry name" value="PRK05673.1"/>
    <property type="match status" value="1"/>
</dbReference>
<feature type="domain" description="Polymerase/histidinol phosphatase N-terminal" evidence="13">
    <location>
        <begin position="9"/>
        <end position="76"/>
    </location>
</feature>
<protein>
    <recommendedName>
        <fullName evidence="4">DNA polymerase III subunit alpha</fullName>
        <ecNumber evidence="3">2.7.7.7</ecNumber>
    </recommendedName>
</protein>